<evidence type="ECO:0000313" key="3">
    <source>
        <dbReference type="Proteomes" id="UP000806378"/>
    </source>
</evidence>
<keyword evidence="3" id="KW-1185">Reference proteome</keyword>
<dbReference type="PANTHER" id="PTHR31170">
    <property type="entry name" value="BNAC04G53230D PROTEIN"/>
    <property type="match status" value="1"/>
</dbReference>
<dbReference type="AlphaFoldDB" id="A0A8T0CRC7"/>
<feature type="transmembrane region" description="Helical" evidence="1">
    <location>
        <begin position="407"/>
        <end position="431"/>
    </location>
</feature>
<protein>
    <submittedName>
        <fullName evidence="2">Uncharacterized protein</fullName>
    </submittedName>
</protein>
<name>A0A8T0CRC7_CORYI</name>
<keyword evidence="1" id="KW-1133">Transmembrane helix</keyword>
<accession>A0A8T0CRC7</accession>
<reference evidence="2" key="1">
    <citation type="submission" date="2020-05" db="EMBL/GenBank/DDBJ databases">
        <title>WGS assembly of Corymbia citriodora subspecies variegata.</title>
        <authorList>
            <person name="Barry K."/>
            <person name="Hundley H."/>
            <person name="Shu S."/>
            <person name="Jenkins J."/>
            <person name="Grimwood J."/>
            <person name="Baten A."/>
        </authorList>
    </citation>
    <scope>NUCLEOTIDE SEQUENCE</scope>
    <source>
        <strain evidence="2">CV2-018</strain>
    </source>
</reference>
<comment type="caution">
    <text evidence="2">The sequence shown here is derived from an EMBL/GenBank/DDBJ whole genome shotgun (WGS) entry which is preliminary data.</text>
</comment>
<evidence type="ECO:0000256" key="1">
    <source>
        <dbReference type="SAM" id="Phobius"/>
    </source>
</evidence>
<dbReference type="Gramene" id="rna-gnl|WGS:JABURB|Cocit.L5849.1">
    <property type="protein sequence ID" value="cds-KAF7850120.1"/>
    <property type="gene ID" value="gene-BT93_L5849"/>
</dbReference>
<dbReference type="PANTHER" id="PTHR31170:SF18">
    <property type="entry name" value="(WILD MALAYSIAN BANANA) HYPOTHETICAL PROTEIN"/>
    <property type="match status" value="1"/>
</dbReference>
<sequence>MALHSNDTDWIVQLNEQQSWEKWSIYRVPTHVTDNNRMAYRPLAVSFGPYHHGEEHLLPMEEHKYRALHRFLTRSGKPFEHFLESLRAVVGDLMASYVMLDPEWIDGGEGTVRRFLQLMITDGCFMLEILRYATDRGNDYEPNDPIFSNYGMVYIMKHIRRDMLVLENQLPMLVLDRLVAAESNEPQQSRIQRTDITPTTQDKDLIIRLILNFCSLGTHTARMGKCLHVLDVVRNSLLYNVEKTNIPHEQDVGSEKIIQSAVELNYAGIRFEKSKTNSLRDISYARGVLRLPVIEVEDTTESVFLNLIAFERFHIGAGYEVTSFISFMEDIIANERDVELLQTRGIIRNAMGSEKAVAELFHSLSKDVALDPESSLDAVRKRLKSYCQKPWIMWKANLIRTYFGNPWAVWSLIAAIFALALSIIQTAYTVLKP</sequence>
<keyword evidence="1" id="KW-0472">Membrane</keyword>
<gene>
    <name evidence="2" type="ORF">BT93_L5849</name>
</gene>
<keyword evidence="1" id="KW-0812">Transmembrane</keyword>
<evidence type="ECO:0000313" key="2">
    <source>
        <dbReference type="EMBL" id="KAF7850120.1"/>
    </source>
</evidence>
<dbReference type="Pfam" id="PF03140">
    <property type="entry name" value="DUF247"/>
    <property type="match status" value="1"/>
</dbReference>
<dbReference type="Proteomes" id="UP000806378">
    <property type="component" value="Unassembled WGS sequence"/>
</dbReference>
<dbReference type="EMBL" id="MU089645">
    <property type="protein sequence ID" value="KAF7850120.1"/>
    <property type="molecule type" value="Genomic_DNA"/>
</dbReference>
<organism evidence="2 3">
    <name type="scientific">Corymbia citriodora subsp. variegata</name>
    <dbReference type="NCBI Taxonomy" id="360336"/>
    <lineage>
        <taxon>Eukaryota</taxon>
        <taxon>Viridiplantae</taxon>
        <taxon>Streptophyta</taxon>
        <taxon>Embryophyta</taxon>
        <taxon>Tracheophyta</taxon>
        <taxon>Spermatophyta</taxon>
        <taxon>Magnoliopsida</taxon>
        <taxon>eudicotyledons</taxon>
        <taxon>Gunneridae</taxon>
        <taxon>Pentapetalae</taxon>
        <taxon>rosids</taxon>
        <taxon>malvids</taxon>
        <taxon>Myrtales</taxon>
        <taxon>Myrtaceae</taxon>
        <taxon>Myrtoideae</taxon>
        <taxon>Eucalypteae</taxon>
        <taxon>Corymbia</taxon>
    </lineage>
</organism>
<dbReference type="InterPro" id="IPR004158">
    <property type="entry name" value="DUF247_pln"/>
</dbReference>
<proteinExistence type="predicted"/>
<dbReference type="OrthoDB" id="1846188at2759"/>